<evidence type="ECO:0000313" key="2">
    <source>
        <dbReference type="Proteomes" id="UP000503011"/>
    </source>
</evidence>
<sequence length="393" mass="42340">MERAAVRPRMITRELLAIPMAGGGRIDINSGVARLSGTIWATLWRDDAVPPRGTVVLVTHPASNFLGHYALRDLAELGVAAVGLATRYVGNDTTLVMENCVLDVAAAIGHLRGLGYERVVLVGNSGGGGLAALYQSQAEHPDITATPAGDPPDLTAADLPPADALVLAMAHPGRAQVYTEALDAAIVDESAPFARDPELDMFAGKNAPPYSADFLDRYRQGQLDRNRRITAWVLEQLAALADRGHPASTPDGPSPDDLPFVVHGTAADPRFLDPAVDPSRRALTTLWGPAWPANFQPATLGHVTSLRSWLSQWSYDHSRANAPRCLPKVSVPVQVVYGDADCAAFPSHARQMYDAVPHGDKELVEIRGADHYFQGRPDLARRMCEHIVDWAGR</sequence>
<dbReference type="EMBL" id="AP022871">
    <property type="protein sequence ID" value="BCB91002.1"/>
    <property type="molecule type" value="Genomic_DNA"/>
</dbReference>
<dbReference type="InterPro" id="IPR029058">
    <property type="entry name" value="AB_hydrolase_fold"/>
</dbReference>
<dbReference type="KEGG" id="psuu:Psuf_083150"/>
<keyword evidence="2" id="KW-1185">Reference proteome</keyword>
<reference evidence="1 2" key="2">
    <citation type="submission" date="2020-03" db="EMBL/GenBank/DDBJ databases">
        <authorList>
            <person name="Ichikawa N."/>
            <person name="Kimura A."/>
            <person name="Kitahashi Y."/>
            <person name="Uohara A."/>
        </authorList>
    </citation>
    <scope>NUCLEOTIDE SEQUENCE [LARGE SCALE GENOMIC DNA]</scope>
    <source>
        <strain evidence="1 2">NBRC 105367</strain>
    </source>
</reference>
<dbReference type="SUPFAM" id="SSF53474">
    <property type="entry name" value="alpha/beta-Hydrolases"/>
    <property type="match status" value="1"/>
</dbReference>
<dbReference type="Gene3D" id="3.40.50.1820">
    <property type="entry name" value="alpha/beta hydrolase"/>
    <property type="match status" value="2"/>
</dbReference>
<organism evidence="1 2">
    <name type="scientific">Phytohabitans suffuscus</name>
    <dbReference type="NCBI Taxonomy" id="624315"/>
    <lineage>
        <taxon>Bacteria</taxon>
        <taxon>Bacillati</taxon>
        <taxon>Actinomycetota</taxon>
        <taxon>Actinomycetes</taxon>
        <taxon>Micromonosporales</taxon>
        <taxon>Micromonosporaceae</taxon>
    </lineage>
</organism>
<accession>A0A6F8YY50</accession>
<dbReference type="AlphaFoldDB" id="A0A6F8YY50"/>
<proteinExistence type="predicted"/>
<name>A0A6F8YY50_9ACTN</name>
<gene>
    <name evidence="1" type="ORF">Psuf_083150</name>
</gene>
<keyword evidence="1" id="KW-0378">Hydrolase</keyword>
<dbReference type="Proteomes" id="UP000503011">
    <property type="component" value="Chromosome"/>
</dbReference>
<protein>
    <submittedName>
        <fullName evidence="1">Alpha/beta hydrolase</fullName>
    </submittedName>
</protein>
<dbReference type="GO" id="GO:0016787">
    <property type="term" value="F:hydrolase activity"/>
    <property type="evidence" value="ECO:0007669"/>
    <property type="project" value="UniProtKB-KW"/>
</dbReference>
<reference evidence="1 2" key="1">
    <citation type="submission" date="2020-03" db="EMBL/GenBank/DDBJ databases">
        <title>Whole genome shotgun sequence of Phytohabitans suffuscus NBRC 105367.</title>
        <authorList>
            <person name="Komaki H."/>
            <person name="Tamura T."/>
        </authorList>
    </citation>
    <scope>NUCLEOTIDE SEQUENCE [LARGE SCALE GENOMIC DNA]</scope>
    <source>
        <strain evidence="1 2">NBRC 105367</strain>
    </source>
</reference>
<evidence type="ECO:0000313" key="1">
    <source>
        <dbReference type="EMBL" id="BCB91002.1"/>
    </source>
</evidence>